<keyword evidence="7" id="KW-1185">Reference proteome</keyword>
<dbReference type="Gene3D" id="1.10.287.890">
    <property type="entry name" value="Crystal structure of tRNA isopentenylpyrophosphate transferase (bh2366) domain"/>
    <property type="match status" value="1"/>
</dbReference>
<name>S9R2C0_9RHOB</name>
<dbReference type="GO" id="GO:0005524">
    <property type="term" value="F:ATP binding"/>
    <property type="evidence" value="ECO:0007669"/>
    <property type="project" value="UniProtKB-KW"/>
</dbReference>
<feature type="region of interest" description="Disordered" evidence="5">
    <location>
        <begin position="110"/>
        <end position="135"/>
    </location>
</feature>
<dbReference type="Pfam" id="PF01715">
    <property type="entry name" value="IPPT"/>
    <property type="match status" value="2"/>
</dbReference>
<evidence type="ECO:0000313" key="7">
    <source>
        <dbReference type="Proteomes" id="UP000015346"/>
    </source>
</evidence>
<dbReference type="PANTHER" id="PTHR11088:SF60">
    <property type="entry name" value="TRNA DIMETHYLALLYLTRANSFERASE"/>
    <property type="match status" value="1"/>
</dbReference>
<comment type="caution">
    <text evidence="6">The sequence shown here is derived from an EMBL/GenBank/DDBJ whole genome shotgun (WGS) entry which is preliminary data.</text>
</comment>
<evidence type="ECO:0000256" key="5">
    <source>
        <dbReference type="SAM" id="MobiDB-lite"/>
    </source>
</evidence>
<sequence length="251" mass="27122">MIVNADALQVYDGWRILTARPSPEEEASVPHALFGHVAMEQPYSVGHWLREAAAFVDAPQRPIFVGGTGLYFTALTQGLAEIPPIPPRHPGRSGCPAARQVAGRSRCAHARRTGPAQPGARPARLGGAARHGPRAGRLAGGDAPPLLPLSRATALVLRPAVPWLDARIAARFDAMLEQGALAEVQALLPRWRENAPAFRALGAAPLRAHLEGRLSLREARDAAVQASRLYAKRQRTWFRNRMTGWASIPLP</sequence>
<evidence type="ECO:0000256" key="4">
    <source>
        <dbReference type="ARBA" id="ARBA00022840"/>
    </source>
</evidence>
<accession>S9R2C0</accession>
<feature type="compositionally biased region" description="Low complexity" evidence="5">
    <location>
        <begin position="113"/>
        <end position="135"/>
    </location>
</feature>
<dbReference type="STRING" id="1123069.ruthe_00891"/>
<dbReference type="SUPFAM" id="SSF52540">
    <property type="entry name" value="P-loop containing nucleoside triphosphate hydrolases"/>
    <property type="match status" value="1"/>
</dbReference>
<proteinExistence type="inferred from homology"/>
<keyword evidence="3" id="KW-0547">Nucleotide-binding</keyword>
<dbReference type="Proteomes" id="UP000015346">
    <property type="component" value="Unassembled WGS sequence"/>
</dbReference>
<dbReference type="GO" id="GO:0052381">
    <property type="term" value="F:tRNA dimethylallyltransferase activity"/>
    <property type="evidence" value="ECO:0007669"/>
    <property type="project" value="UniProtKB-EC"/>
</dbReference>
<keyword evidence="4" id="KW-0067">ATP-binding</keyword>
<organism evidence="6 7">
    <name type="scientific">Rubellimicrobium thermophilum DSM 16684</name>
    <dbReference type="NCBI Taxonomy" id="1123069"/>
    <lineage>
        <taxon>Bacteria</taxon>
        <taxon>Pseudomonadati</taxon>
        <taxon>Pseudomonadota</taxon>
        <taxon>Alphaproteobacteria</taxon>
        <taxon>Rhodobacterales</taxon>
        <taxon>Roseobacteraceae</taxon>
        <taxon>Rubellimicrobium</taxon>
    </lineage>
</organism>
<dbReference type="InterPro" id="IPR027417">
    <property type="entry name" value="P-loop_NTPase"/>
</dbReference>
<dbReference type="PANTHER" id="PTHR11088">
    <property type="entry name" value="TRNA DIMETHYLALLYLTRANSFERASE"/>
    <property type="match status" value="1"/>
</dbReference>
<dbReference type="AlphaFoldDB" id="S9R2C0"/>
<reference evidence="6 7" key="1">
    <citation type="journal article" date="2013" name="Stand. Genomic Sci.">
        <title>Genome sequence of the reddish-pigmented Rubellimicrobium thermophilum type strain (DSM 16684(T)), a member of the Roseobacter clade.</title>
        <authorList>
            <person name="Fiebig A."/>
            <person name="Riedel T."/>
            <person name="Gronow S."/>
            <person name="Petersen J."/>
            <person name="Klenk H.P."/>
            <person name="Goker M."/>
        </authorList>
    </citation>
    <scope>NUCLEOTIDE SEQUENCE [LARGE SCALE GENOMIC DNA]</scope>
    <source>
        <strain evidence="6 7">DSM 16684</strain>
    </source>
</reference>
<evidence type="ECO:0000313" key="6">
    <source>
        <dbReference type="EMBL" id="EPX86083.1"/>
    </source>
</evidence>
<dbReference type="InterPro" id="IPR039657">
    <property type="entry name" value="Dimethylallyltransferase"/>
</dbReference>
<evidence type="ECO:0000256" key="1">
    <source>
        <dbReference type="ARBA" id="ARBA00005842"/>
    </source>
</evidence>
<dbReference type="PATRIC" id="fig|1123069.3.peg.861"/>
<dbReference type="GO" id="GO:0006400">
    <property type="term" value="P:tRNA modification"/>
    <property type="evidence" value="ECO:0007669"/>
    <property type="project" value="TreeGrafter"/>
</dbReference>
<dbReference type="EC" id="2.5.1.75" evidence="6"/>
<dbReference type="HOGENOM" id="CLU_032616_0_1_5"/>
<gene>
    <name evidence="6" type="ORF">ruthe_00891</name>
</gene>
<dbReference type="EMBL" id="AOLV01000010">
    <property type="protein sequence ID" value="EPX86083.1"/>
    <property type="molecule type" value="Genomic_DNA"/>
</dbReference>
<dbReference type="Gene3D" id="3.40.50.300">
    <property type="entry name" value="P-loop containing nucleotide triphosphate hydrolases"/>
    <property type="match status" value="1"/>
</dbReference>
<evidence type="ECO:0000256" key="2">
    <source>
        <dbReference type="ARBA" id="ARBA00022679"/>
    </source>
</evidence>
<protein>
    <submittedName>
        <fullName evidence="6">tRNA delta(2)-isopentenylpyrophosphate transferase</fullName>
        <ecNumber evidence="6">2.5.1.75</ecNumber>
    </submittedName>
</protein>
<keyword evidence="2 6" id="KW-0808">Transferase</keyword>
<comment type="similarity">
    <text evidence="1">Belongs to the IPP transferase family.</text>
</comment>
<evidence type="ECO:0000256" key="3">
    <source>
        <dbReference type="ARBA" id="ARBA00022741"/>
    </source>
</evidence>